<dbReference type="PANTHER" id="PTHR11127:SF2">
    <property type="entry name" value="LARGE RIBOSOMAL SUBUNIT PROTEIN EL14"/>
    <property type="match status" value="1"/>
</dbReference>
<dbReference type="GO" id="GO:0003729">
    <property type="term" value="F:mRNA binding"/>
    <property type="evidence" value="ECO:0007669"/>
    <property type="project" value="UniProtKB-ARBA"/>
</dbReference>
<dbReference type="FunFam" id="2.30.30.30:FF:000026">
    <property type="entry name" value="60S ribosomal protein L14-1"/>
    <property type="match status" value="1"/>
</dbReference>
<dbReference type="CDD" id="cd23702">
    <property type="entry name" value="eL14"/>
    <property type="match status" value="1"/>
</dbReference>
<dbReference type="Pfam" id="PF01929">
    <property type="entry name" value="Ribosomal_L14e"/>
    <property type="match status" value="1"/>
</dbReference>
<dbReference type="InterPro" id="IPR039660">
    <property type="entry name" value="Ribosomal_eL14"/>
</dbReference>
<gene>
    <name evidence="5" type="ORF">Vretifemale_5807</name>
</gene>
<feature type="domain" description="Large ribosomal subunit protein eL14" evidence="4">
    <location>
        <begin position="63"/>
        <end position="135"/>
    </location>
</feature>
<evidence type="ECO:0000256" key="3">
    <source>
        <dbReference type="ARBA" id="ARBA00023274"/>
    </source>
</evidence>
<evidence type="ECO:0000313" key="5">
    <source>
        <dbReference type="EMBL" id="GIL76084.1"/>
    </source>
</evidence>
<reference evidence="5" key="1">
    <citation type="journal article" date="2021" name="Proc. Natl. Acad. Sci. U.S.A.">
        <title>Three genomes in the algal genus Volvox reveal the fate of a haploid sex-determining region after a transition to homothallism.</title>
        <authorList>
            <person name="Yamamoto K."/>
            <person name="Hamaji T."/>
            <person name="Kawai-Toyooka H."/>
            <person name="Matsuzaki R."/>
            <person name="Takahashi F."/>
            <person name="Nishimura Y."/>
            <person name="Kawachi M."/>
            <person name="Noguchi H."/>
            <person name="Minakuchi Y."/>
            <person name="Umen J.G."/>
            <person name="Toyoda A."/>
            <person name="Nozaki H."/>
        </authorList>
    </citation>
    <scope>NUCLEOTIDE SEQUENCE</scope>
    <source>
        <strain evidence="5">NIES-3786</strain>
    </source>
</reference>
<dbReference type="SUPFAM" id="SSF50104">
    <property type="entry name" value="Translation proteins SH3-like domain"/>
    <property type="match status" value="1"/>
</dbReference>
<dbReference type="InterPro" id="IPR008991">
    <property type="entry name" value="Translation_prot_SH3-like_sf"/>
</dbReference>
<dbReference type="EMBL" id="BNCP01000008">
    <property type="protein sequence ID" value="GIL76084.1"/>
    <property type="molecule type" value="Genomic_DNA"/>
</dbReference>
<protein>
    <recommendedName>
        <fullName evidence="4">Large ribosomal subunit protein eL14 domain-containing protein</fullName>
    </recommendedName>
</protein>
<keyword evidence="3" id="KW-0687">Ribonucleoprotein</keyword>
<proteinExistence type="inferred from homology"/>
<dbReference type="PANTHER" id="PTHR11127">
    <property type="entry name" value="60S RIBOSOMAL PROTEIN L14"/>
    <property type="match status" value="1"/>
</dbReference>
<accession>A0A8J4C5T3</accession>
<dbReference type="AlphaFoldDB" id="A0A8J4C5T3"/>
<feature type="non-terminal residue" evidence="5">
    <location>
        <position position="1"/>
    </location>
</feature>
<comment type="similarity">
    <text evidence="1">Belongs to the eukaryotic ribosomal protein eL14 family.</text>
</comment>
<dbReference type="GO" id="GO:0003735">
    <property type="term" value="F:structural constituent of ribosome"/>
    <property type="evidence" value="ECO:0007669"/>
    <property type="project" value="InterPro"/>
</dbReference>
<evidence type="ECO:0000256" key="1">
    <source>
        <dbReference type="ARBA" id="ARBA00006592"/>
    </source>
</evidence>
<keyword evidence="2" id="KW-0689">Ribosomal protein</keyword>
<dbReference type="GO" id="GO:0042273">
    <property type="term" value="P:ribosomal large subunit biogenesis"/>
    <property type="evidence" value="ECO:0007669"/>
    <property type="project" value="TreeGrafter"/>
</dbReference>
<comment type="caution">
    <text evidence="5">The sequence shown here is derived from an EMBL/GenBank/DDBJ whole genome shotgun (WGS) entry which is preliminary data.</text>
</comment>
<name>A0A8J4C5T3_9CHLO</name>
<dbReference type="GO" id="GO:0006412">
    <property type="term" value="P:translation"/>
    <property type="evidence" value="ECO:0007669"/>
    <property type="project" value="InterPro"/>
</dbReference>
<organism evidence="5 6">
    <name type="scientific">Volvox reticuliferus</name>
    <dbReference type="NCBI Taxonomy" id="1737510"/>
    <lineage>
        <taxon>Eukaryota</taxon>
        <taxon>Viridiplantae</taxon>
        <taxon>Chlorophyta</taxon>
        <taxon>core chlorophytes</taxon>
        <taxon>Chlorophyceae</taxon>
        <taxon>CS clade</taxon>
        <taxon>Chlamydomonadales</taxon>
        <taxon>Volvocaceae</taxon>
        <taxon>Volvox</taxon>
    </lineage>
</organism>
<dbReference type="Proteomes" id="UP000747110">
    <property type="component" value="Unassembled WGS sequence"/>
</dbReference>
<dbReference type="GO" id="GO:0022625">
    <property type="term" value="C:cytosolic large ribosomal subunit"/>
    <property type="evidence" value="ECO:0007669"/>
    <property type="project" value="TreeGrafter"/>
</dbReference>
<evidence type="ECO:0000256" key="2">
    <source>
        <dbReference type="ARBA" id="ARBA00022980"/>
    </source>
</evidence>
<dbReference type="InterPro" id="IPR014722">
    <property type="entry name" value="Rib_uL2_dom2"/>
</dbReference>
<dbReference type="OrthoDB" id="1875589at2759"/>
<keyword evidence="6" id="KW-1185">Reference proteome</keyword>
<dbReference type="Gene3D" id="6.10.250.2270">
    <property type="match status" value="1"/>
</dbReference>
<evidence type="ECO:0000259" key="4">
    <source>
        <dbReference type="Pfam" id="PF01929"/>
    </source>
</evidence>
<dbReference type="Gene3D" id="2.30.30.30">
    <property type="match status" value="1"/>
</dbReference>
<sequence length="151" mass="17064">CDILVLSLGCAALLAPRKMPFKRYVEIGRVALINYGPEFGKLVVITDVVDQNRALVDFPDQERRVVNFKRLALTDYKVDIKRHAPKKDLKKALAEADVVAKFKASSWGQKLAKQAAKAEMTDFDRFKATVVKAKKSRIIRKVFNSLKKSTK</sequence>
<evidence type="ECO:0000313" key="6">
    <source>
        <dbReference type="Proteomes" id="UP000747110"/>
    </source>
</evidence>
<dbReference type="InterPro" id="IPR002784">
    <property type="entry name" value="Ribosomal_eL14_dom"/>
</dbReference>